<dbReference type="Pfam" id="PF00561">
    <property type="entry name" value="Abhydrolase_1"/>
    <property type="match status" value="1"/>
</dbReference>
<accession>A0ABT6WCJ8</accession>
<evidence type="ECO:0000256" key="1">
    <source>
        <dbReference type="SAM" id="MobiDB-lite"/>
    </source>
</evidence>
<keyword evidence="3" id="KW-0378">Hydrolase</keyword>
<comment type="caution">
    <text evidence="3">The sequence shown here is derived from an EMBL/GenBank/DDBJ whole genome shotgun (WGS) entry which is preliminary data.</text>
</comment>
<name>A0ABT6WCJ8_9ACTN</name>
<organism evidence="3 4">
    <name type="scientific">Actinoplanes sandaracinus</name>
    <dbReference type="NCBI Taxonomy" id="3045177"/>
    <lineage>
        <taxon>Bacteria</taxon>
        <taxon>Bacillati</taxon>
        <taxon>Actinomycetota</taxon>
        <taxon>Actinomycetes</taxon>
        <taxon>Micromonosporales</taxon>
        <taxon>Micromonosporaceae</taxon>
        <taxon>Actinoplanes</taxon>
    </lineage>
</organism>
<dbReference type="RefSeq" id="WP_282756847.1">
    <property type="nucleotide sequence ID" value="NZ_JASCTH010000001.1"/>
</dbReference>
<proteinExistence type="predicted"/>
<evidence type="ECO:0000313" key="3">
    <source>
        <dbReference type="EMBL" id="MDI6097454.1"/>
    </source>
</evidence>
<feature type="compositionally biased region" description="Basic and acidic residues" evidence="1">
    <location>
        <begin position="69"/>
        <end position="84"/>
    </location>
</feature>
<dbReference type="InterPro" id="IPR029058">
    <property type="entry name" value="AB_hydrolase_fold"/>
</dbReference>
<evidence type="ECO:0000313" key="4">
    <source>
        <dbReference type="Proteomes" id="UP001241758"/>
    </source>
</evidence>
<dbReference type="Gene3D" id="3.40.50.1820">
    <property type="entry name" value="alpha/beta hydrolase"/>
    <property type="match status" value="1"/>
</dbReference>
<dbReference type="InterPro" id="IPR000073">
    <property type="entry name" value="AB_hydrolase_1"/>
</dbReference>
<keyword evidence="4" id="KW-1185">Reference proteome</keyword>
<feature type="region of interest" description="Disordered" evidence="1">
    <location>
        <begin position="59"/>
        <end position="84"/>
    </location>
</feature>
<dbReference type="EMBL" id="JASCTH010000001">
    <property type="protein sequence ID" value="MDI6097454.1"/>
    <property type="molecule type" value="Genomic_DNA"/>
</dbReference>
<protein>
    <submittedName>
        <fullName evidence="3">Alpha/beta hydrolase</fullName>
    </submittedName>
</protein>
<gene>
    <name evidence="3" type="ORF">QLQ12_02425</name>
</gene>
<feature type="domain" description="AB hydrolase-1" evidence="2">
    <location>
        <begin position="54"/>
        <end position="141"/>
    </location>
</feature>
<sequence length="290" mass="30009">MTEQPATHTLEVPGAVLTYDVREPAAPSAAPPLMLIGSPMDASGFVTLAGHFTDRTVITYDPRGTGRSKRTDPAPESTPEQHGDDVRRVIEAVGGGPVDLFASSGGAVNALALVAADPSAVRVLVAHEPPTVTLLPEHEDAVAAVRGIRALYERSGVGPAMVKFIQLVQHKGPIPPGFADEPGPDPASFGLPSADDGSRDDVLLGQNLVTCCLYQPDFDALRTASSRIVVAVGAESQDEVAHRGGRAVAARLGVDPTVYPSNHAGFLGGEYGQNGDPTAFAAVLRESLAG</sequence>
<dbReference type="GO" id="GO:0016787">
    <property type="term" value="F:hydrolase activity"/>
    <property type="evidence" value="ECO:0007669"/>
    <property type="project" value="UniProtKB-KW"/>
</dbReference>
<reference evidence="3 4" key="1">
    <citation type="submission" date="2023-05" db="EMBL/GenBank/DDBJ databases">
        <title>Actinoplanes sp. NEAU-A12 genome sequencing.</title>
        <authorList>
            <person name="Wang Z.-S."/>
        </authorList>
    </citation>
    <scope>NUCLEOTIDE SEQUENCE [LARGE SCALE GENOMIC DNA]</scope>
    <source>
        <strain evidence="3 4">NEAU-A12</strain>
    </source>
</reference>
<evidence type="ECO:0000259" key="2">
    <source>
        <dbReference type="Pfam" id="PF00561"/>
    </source>
</evidence>
<dbReference type="SUPFAM" id="SSF53474">
    <property type="entry name" value="alpha/beta-Hydrolases"/>
    <property type="match status" value="1"/>
</dbReference>
<dbReference type="Proteomes" id="UP001241758">
    <property type="component" value="Unassembled WGS sequence"/>
</dbReference>